<evidence type="ECO:0000313" key="1">
    <source>
        <dbReference type="EMBL" id="KIY48691.1"/>
    </source>
</evidence>
<name>A0A0D7AFM0_9AGAR</name>
<dbReference type="AlphaFoldDB" id="A0A0D7AFM0"/>
<reference evidence="1 2" key="1">
    <citation type="journal article" date="2015" name="Fungal Genet. Biol.">
        <title>Evolution of novel wood decay mechanisms in Agaricales revealed by the genome sequences of Fistulina hepatica and Cylindrobasidium torrendii.</title>
        <authorList>
            <person name="Floudas D."/>
            <person name="Held B.W."/>
            <person name="Riley R."/>
            <person name="Nagy L.G."/>
            <person name="Koehler G."/>
            <person name="Ransdell A.S."/>
            <person name="Younus H."/>
            <person name="Chow J."/>
            <person name="Chiniquy J."/>
            <person name="Lipzen A."/>
            <person name="Tritt A."/>
            <person name="Sun H."/>
            <person name="Haridas S."/>
            <person name="LaButti K."/>
            <person name="Ohm R.A."/>
            <person name="Kues U."/>
            <person name="Blanchette R.A."/>
            <person name="Grigoriev I.V."/>
            <person name="Minto R.E."/>
            <person name="Hibbett D.S."/>
        </authorList>
    </citation>
    <scope>NUCLEOTIDE SEQUENCE [LARGE SCALE GENOMIC DNA]</scope>
    <source>
        <strain evidence="1 2">ATCC 64428</strain>
    </source>
</reference>
<keyword evidence="2" id="KW-1185">Reference proteome</keyword>
<evidence type="ECO:0000313" key="2">
    <source>
        <dbReference type="Proteomes" id="UP000054144"/>
    </source>
</evidence>
<sequence length="99" mass="11210">EATGIETAAMEYVQYERKIVQDLGVVLEGWPLEEPLTRPSALGSSLGKLETLRNALLMGTCKFRKISTEEKAQRYQEWRAKIASGEIVDKPRRERSDKG</sequence>
<feature type="non-terminal residue" evidence="1">
    <location>
        <position position="1"/>
    </location>
</feature>
<gene>
    <name evidence="1" type="ORF">FISHEDRAFT_7865</name>
</gene>
<feature type="non-terminal residue" evidence="1">
    <location>
        <position position="99"/>
    </location>
</feature>
<dbReference type="Proteomes" id="UP000054144">
    <property type="component" value="Unassembled WGS sequence"/>
</dbReference>
<accession>A0A0D7AFM0</accession>
<organism evidence="1 2">
    <name type="scientific">Fistulina hepatica ATCC 64428</name>
    <dbReference type="NCBI Taxonomy" id="1128425"/>
    <lineage>
        <taxon>Eukaryota</taxon>
        <taxon>Fungi</taxon>
        <taxon>Dikarya</taxon>
        <taxon>Basidiomycota</taxon>
        <taxon>Agaricomycotina</taxon>
        <taxon>Agaricomycetes</taxon>
        <taxon>Agaricomycetidae</taxon>
        <taxon>Agaricales</taxon>
        <taxon>Fistulinaceae</taxon>
        <taxon>Fistulina</taxon>
    </lineage>
</organism>
<protein>
    <submittedName>
        <fullName evidence="1">Uncharacterized protein</fullName>
    </submittedName>
</protein>
<proteinExistence type="predicted"/>
<dbReference type="EMBL" id="KN881822">
    <property type="protein sequence ID" value="KIY48691.1"/>
    <property type="molecule type" value="Genomic_DNA"/>
</dbReference>
<dbReference type="OrthoDB" id="3253416at2759"/>